<name>H5Y1Z6_9FIRM</name>
<evidence type="ECO:0000256" key="1">
    <source>
        <dbReference type="SAM" id="Phobius"/>
    </source>
</evidence>
<reference evidence="2 3" key="1">
    <citation type="submission" date="2011-11" db="EMBL/GenBank/DDBJ databases">
        <title>The Noncontiguous Finished genome of Desulfosporosinus youngiae DSM 17734.</title>
        <authorList>
            <consortium name="US DOE Joint Genome Institute (JGI-PGF)"/>
            <person name="Lucas S."/>
            <person name="Han J."/>
            <person name="Lapidus A."/>
            <person name="Cheng J.-F."/>
            <person name="Goodwin L."/>
            <person name="Pitluck S."/>
            <person name="Peters L."/>
            <person name="Ovchinnikova G."/>
            <person name="Lu M."/>
            <person name="Land M.L."/>
            <person name="Hauser L."/>
            <person name="Pester M."/>
            <person name="Spring S."/>
            <person name="Ollivier B."/>
            <person name="Rattei T."/>
            <person name="Klenk H.-P."/>
            <person name="Wagner M."/>
            <person name="Loy A."/>
            <person name="Woyke T.J."/>
        </authorList>
    </citation>
    <scope>NUCLEOTIDE SEQUENCE [LARGE SCALE GENOMIC DNA]</scope>
    <source>
        <strain evidence="2 3">DSM 17734</strain>
    </source>
</reference>
<dbReference type="Proteomes" id="UP000005104">
    <property type="component" value="Chromosome"/>
</dbReference>
<protein>
    <submittedName>
        <fullName evidence="2">Uncharacterized protein</fullName>
    </submittedName>
</protein>
<accession>H5Y1Z6</accession>
<organism evidence="2 3">
    <name type="scientific">Desulfosporosinus youngiae DSM 17734</name>
    <dbReference type="NCBI Taxonomy" id="768710"/>
    <lineage>
        <taxon>Bacteria</taxon>
        <taxon>Bacillati</taxon>
        <taxon>Bacillota</taxon>
        <taxon>Clostridia</taxon>
        <taxon>Eubacteriales</taxon>
        <taxon>Desulfitobacteriaceae</taxon>
        <taxon>Desulfosporosinus</taxon>
    </lineage>
</organism>
<feature type="transmembrane region" description="Helical" evidence="1">
    <location>
        <begin position="86"/>
        <end position="104"/>
    </location>
</feature>
<proteinExistence type="predicted"/>
<dbReference type="RefSeq" id="WP_007779844.1">
    <property type="nucleotide sequence ID" value="NZ_CM001441.1"/>
</dbReference>
<dbReference type="OrthoDB" id="1798489at2"/>
<dbReference type="EMBL" id="CM001441">
    <property type="protein sequence ID" value="EHQ88047.1"/>
    <property type="molecule type" value="Genomic_DNA"/>
</dbReference>
<feature type="transmembrane region" description="Helical" evidence="1">
    <location>
        <begin position="31"/>
        <end position="51"/>
    </location>
</feature>
<keyword evidence="1" id="KW-0472">Membrane</keyword>
<evidence type="ECO:0000313" key="2">
    <source>
        <dbReference type="EMBL" id="EHQ88047.1"/>
    </source>
</evidence>
<sequence length="109" mass="12453">MVFSMMILLIWGIYAFVMKKRLQDKFRFSDSLLSLVIFSIITSLSLGMNYVAAAIPSLNDGIGIHNFLAYWIIGEDNWQIALFKNYFDYSLGVSLSLLLVYSVLKVIKN</sequence>
<gene>
    <name evidence="2" type="ORF">DesyoDRAFT_0875</name>
</gene>
<dbReference type="HOGENOM" id="CLU_169648_0_0_9"/>
<keyword evidence="1" id="KW-1133">Transmembrane helix</keyword>
<dbReference type="AlphaFoldDB" id="H5Y1Z6"/>
<keyword evidence="3" id="KW-1185">Reference proteome</keyword>
<dbReference type="STRING" id="768710.DesyoDRAFT_0875"/>
<dbReference type="eggNOG" id="ENOG5033BA7">
    <property type="taxonomic scope" value="Bacteria"/>
</dbReference>
<evidence type="ECO:0000313" key="3">
    <source>
        <dbReference type="Proteomes" id="UP000005104"/>
    </source>
</evidence>
<keyword evidence="1" id="KW-0812">Transmembrane</keyword>